<dbReference type="AlphaFoldDB" id="A0A059CR16"/>
<protein>
    <recommendedName>
        <fullName evidence="4">Serine carboxypeptidase-like 18</fullName>
    </recommendedName>
</protein>
<dbReference type="Gramene" id="KCW80817">
    <property type="protein sequence ID" value="KCW80817"/>
    <property type="gene ID" value="EUGRSUZ_C02185"/>
</dbReference>
<dbReference type="GO" id="GO:0004185">
    <property type="term" value="F:serine-type carboxypeptidase activity"/>
    <property type="evidence" value="ECO:0007669"/>
    <property type="project" value="InterPro"/>
</dbReference>
<dbReference type="OrthoDB" id="443318at2759"/>
<keyword evidence="2" id="KW-0732">Signal</keyword>
<dbReference type="InterPro" id="IPR029058">
    <property type="entry name" value="AB_hydrolase_fold"/>
</dbReference>
<dbReference type="FunFam" id="3.40.50.1820:FF:000072">
    <property type="entry name" value="Serine carboxypeptidase-like 19"/>
    <property type="match status" value="1"/>
</dbReference>
<name>A0A059CR16_EUCGR</name>
<dbReference type="PANTHER" id="PTHR11802:SF487">
    <property type="entry name" value="SERINE CARBOXYPEPTIDASE-LIKE 13"/>
    <property type="match status" value="1"/>
</dbReference>
<sequence>MPSLPPSLVLFLLAAIATVASLASCSVIVKNLPGYSGDLPFTLETGYVGVGEDEVVQLFYYFVESDRSPSQDPLLLWIDGGPGCSSLAGFFFQNGPLNFQTSGYNGSLPSLHPNPYSWTQGMNIIFLDAPVGTGFSYSTTTDGYNVDDYSFVAHSYEFLQKWFVNHTQFLENQFYIGGSSYSGMAVPMLVETIVDGNEAGNEPTINVKGFLMSNPVTDAFIDDNSRIEYGNRMALISDQLYEAAKTNCDGDYVNVGDDNLQCVVDLNAINELTSKVLTVHILEPDCSNALPDPQDDASVRRYLQENATAASTDDPLKGPALWCRNYNHMVCYIWANLKSVQEALQVRPGTKTYWPYCNSTLAYTKVISSVVDYHKNLTKGNIRGLIFSGDHDMSIPHIGTQAWINALNLTLDESWRVWSVDGQTAGYAKKYIKDDYSLTFVTVKGAGHFAAEYKVKECFQLVDRWMAYYPV</sequence>
<comment type="similarity">
    <text evidence="1">Belongs to the peptidase S10 family.</text>
</comment>
<dbReference type="EMBL" id="KK198755">
    <property type="protein sequence ID" value="KCW80817.1"/>
    <property type="molecule type" value="Genomic_DNA"/>
</dbReference>
<dbReference type="SUPFAM" id="SSF53474">
    <property type="entry name" value="alpha/beta-Hydrolases"/>
    <property type="match status" value="1"/>
</dbReference>
<feature type="signal peptide" evidence="2">
    <location>
        <begin position="1"/>
        <end position="25"/>
    </location>
</feature>
<dbReference type="FunFam" id="3.40.50.12670:FF:000002">
    <property type="entry name" value="Carboxypeptidase"/>
    <property type="match status" value="1"/>
</dbReference>
<dbReference type="InterPro" id="IPR001563">
    <property type="entry name" value="Peptidase_S10"/>
</dbReference>
<proteinExistence type="inferred from homology"/>
<dbReference type="GO" id="GO:0019748">
    <property type="term" value="P:secondary metabolic process"/>
    <property type="evidence" value="ECO:0000318"/>
    <property type="project" value="GO_Central"/>
</dbReference>
<evidence type="ECO:0000256" key="2">
    <source>
        <dbReference type="SAM" id="SignalP"/>
    </source>
</evidence>
<reference evidence="3" key="1">
    <citation type="submission" date="2013-07" db="EMBL/GenBank/DDBJ databases">
        <title>The genome of Eucalyptus grandis.</title>
        <authorList>
            <person name="Schmutz J."/>
            <person name="Hayes R."/>
            <person name="Myburg A."/>
            <person name="Tuskan G."/>
            <person name="Grattapaglia D."/>
            <person name="Rokhsar D.S."/>
        </authorList>
    </citation>
    <scope>NUCLEOTIDE SEQUENCE</scope>
    <source>
        <tissue evidence="3">Leaf extractions</tissue>
    </source>
</reference>
<dbReference type="Pfam" id="PF00450">
    <property type="entry name" value="Peptidase_S10"/>
    <property type="match status" value="1"/>
</dbReference>
<dbReference type="PANTHER" id="PTHR11802">
    <property type="entry name" value="SERINE PROTEASE FAMILY S10 SERINE CARBOXYPEPTIDASE"/>
    <property type="match status" value="1"/>
</dbReference>
<dbReference type="eggNOG" id="KOG1282">
    <property type="taxonomic scope" value="Eukaryota"/>
</dbReference>
<gene>
    <name evidence="3" type="ORF">EUGRSUZ_C02185</name>
</gene>
<organism evidence="3">
    <name type="scientific">Eucalyptus grandis</name>
    <name type="common">Flooded gum</name>
    <dbReference type="NCBI Taxonomy" id="71139"/>
    <lineage>
        <taxon>Eukaryota</taxon>
        <taxon>Viridiplantae</taxon>
        <taxon>Streptophyta</taxon>
        <taxon>Embryophyta</taxon>
        <taxon>Tracheophyta</taxon>
        <taxon>Spermatophyta</taxon>
        <taxon>Magnoliopsida</taxon>
        <taxon>eudicotyledons</taxon>
        <taxon>Gunneridae</taxon>
        <taxon>Pentapetalae</taxon>
        <taxon>rosids</taxon>
        <taxon>malvids</taxon>
        <taxon>Myrtales</taxon>
        <taxon>Myrtaceae</taxon>
        <taxon>Myrtoideae</taxon>
        <taxon>Eucalypteae</taxon>
        <taxon>Eucalyptus</taxon>
    </lineage>
</organism>
<dbReference type="KEGG" id="egr:104437310"/>
<dbReference type="GO" id="GO:0006508">
    <property type="term" value="P:proteolysis"/>
    <property type="evidence" value="ECO:0007669"/>
    <property type="project" value="InterPro"/>
</dbReference>
<dbReference type="InParanoid" id="A0A059CR16"/>
<evidence type="ECO:0008006" key="4">
    <source>
        <dbReference type="Google" id="ProtNLM"/>
    </source>
</evidence>
<dbReference type="Gene3D" id="3.40.50.1820">
    <property type="entry name" value="alpha/beta hydrolase"/>
    <property type="match status" value="1"/>
</dbReference>
<evidence type="ECO:0000256" key="1">
    <source>
        <dbReference type="ARBA" id="ARBA00009431"/>
    </source>
</evidence>
<dbReference type="OMA" id="CHIIMLA"/>
<feature type="chain" id="PRO_5001575465" description="Serine carboxypeptidase-like 18" evidence="2">
    <location>
        <begin position="26"/>
        <end position="471"/>
    </location>
</feature>
<dbReference type="MEROPS" id="S10.004"/>
<evidence type="ECO:0000313" key="3">
    <source>
        <dbReference type="EMBL" id="KCW80817.1"/>
    </source>
</evidence>
<dbReference type="GO" id="GO:0016747">
    <property type="term" value="F:acyltransferase activity, transferring groups other than amino-acyl groups"/>
    <property type="evidence" value="ECO:0000318"/>
    <property type="project" value="GO_Central"/>
</dbReference>
<dbReference type="PRINTS" id="PR00724">
    <property type="entry name" value="CRBOXYPTASEC"/>
</dbReference>
<accession>A0A059CR16</accession>